<evidence type="ECO:0000313" key="2">
    <source>
        <dbReference type="Proteomes" id="UP000238153"/>
    </source>
</evidence>
<proteinExistence type="predicted"/>
<reference evidence="1 2" key="1">
    <citation type="submission" date="2017-11" db="EMBL/GenBank/DDBJ databases">
        <authorList>
            <person name="Founou R.C."/>
            <person name="Founou L."/>
            <person name="Allam M."/>
            <person name="Ismail A."/>
            <person name="Essack S.Y."/>
        </authorList>
    </citation>
    <scope>NUCLEOTIDE SEQUENCE [LARGE SCALE GENOMIC DNA]</scope>
    <source>
        <strain evidence="1 2">G811N2B1</strain>
    </source>
</reference>
<dbReference type="Proteomes" id="UP000238153">
    <property type="component" value="Unassembled WGS sequence"/>
</dbReference>
<gene>
    <name evidence="1" type="ORF">CV019_14035</name>
</gene>
<dbReference type="RefSeq" id="WP_033080009.1">
    <property type="nucleotide sequence ID" value="NZ_CAWLDF010000018.1"/>
</dbReference>
<comment type="caution">
    <text evidence="1">The sequence shown here is derived from an EMBL/GenBank/DDBJ whole genome shotgun (WGS) entry which is preliminary data.</text>
</comment>
<protein>
    <submittedName>
        <fullName evidence="1">Uncharacterized protein</fullName>
    </submittedName>
</protein>
<name>A0A7Z1SBR5_STAHA</name>
<dbReference type="EMBL" id="PGWX01000550">
    <property type="protein sequence ID" value="PPJ69402.1"/>
    <property type="molecule type" value="Genomic_DNA"/>
</dbReference>
<sequence>MLFISIGSLFIALLSLFVSAYNVLRTWERQKFSLNYQITNCFFIPGGDFYAHFEIINNSSEPISITGISINKNICSTDERIILSTKHGPKLKTHQIPIRIESYGATRFYCYFELEHNFYFYQGINLELRTSRGIISSHIETEDGFLLSIADLIEKHKNKANI</sequence>
<dbReference type="AlphaFoldDB" id="A0A7Z1SBR5"/>
<accession>A0A7Z1SBR5</accession>
<organism evidence="1 2">
    <name type="scientific">Staphylococcus haemolyticus</name>
    <dbReference type="NCBI Taxonomy" id="1283"/>
    <lineage>
        <taxon>Bacteria</taxon>
        <taxon>Bacillati</taxon>
        <taxon>Bacillota</taxon>
        <taxon>Bacilli</taxon>
        <taxon>Bacillales</taxon>
        <taxon>Staphylococcaceae</taxon>
        <taxon>Staphylococcus</taxon>
    </lineage>
</organism>
<evidence type="ECO:0000313" key="1">
    <source>
        <dbReference type="EMBL" id="PPJ69402.1"/>
    </source>
</evidence>